<keyword evidence="4" id="KW-0812">Transmembrane</keyword>
<protein>
    <recommendedName>
        <fullName evidence="2">histidine kinase</fullName>
        <ecNumber evidence="2">2.7.13.3</ecNumber>
    </recommendedName>
</protein>
<evidence type="ECO:0000256" key="2">
    <source>
        <dbReference type="ARBA" id="ARBA00012438"/>
    </source>
</evidence>
<organism evidence="6 7">
    <name type="scientific">Chitinophaga nivalis</name>
    <dbReference type="NCBI Taxonomy" id="2991709"/>
    <lineage>
        <taxon>Bacteria</taxon>
        <taxon>Pseudomonadati</taxon>
        <taxon>Bacteroidota</taxon>
        <taxon>Chitinophagia</taxon>
        <taxon>Chitinophagales</taxon>
        <taxon>Chitinophagaceae</taxon>
        <taxon>Chitinophaga</taxon>
    </lineage>
</organism>
<keyword evidence="3" id="KW-0597">Phosphoprotein</keyword>
<keyword evidence="6" id="KW-0808">Transferase</keyword>
<dbReference type="PRINTS" id="PR00344">
    <property type="entry name" value="BCTRLSENSOR"/>
</dbReference>
<dbReference type="Proteomes" id="UP001207742">
    <property type="component" value="Unassembled WGS sequence"/>
</dbReference>
<evidence type="ECO:0000256" key="3">
    <source>
        <dbReference type="ARBA" id="ARBA00022553"/>
    </source>
</evidence>
<dbReference type="PANTHER" id="PTHR43547:SF2">
    <property type="entry name" value="HYBRID SIGNAL TRANSDUCTION HISTIDINE KINASE C"/>
    <property type="match status" value="1"/>
</dbReference>
<dbReference type="InterPro" id="IPR005467">
    <property type="entry name" value="His_kinase_dom"/>
</dbReference>
<keyword evidence="4" id="KW-0472">Membrane</keyword>
<dbReference type="InterPro" id="IPR036890">
    <property type="entry name" value="HATPase_C_sf"/>
</dbReference>
<evidence type="ECO:0000256" key="4">
    <source>
        <dbReference type="SAM" id="Phobius"/>
    </source>
</evidence>
<proteinExistence type="predicted"/>
<dbReference type="SUPFAM" id="SSF55874">
    <property type="entry name" value="ATPase domain of HSP90 chaperone/DNA topoisomerase II/histidine kinase"/>
    <property type="match status" value="1"/>
</dbReference>
<dbReference type="SUPFAM" id="SSF47384">
    <property type="entry name" value="Homodimeric domain of signal transducing histidine kinase"/>
    <property type="match status" value="1"/>
</dbReference>
<name>A0ABT3IKJ6_9BACT</name>
<accession>A0ABT3IKJ6</accession>
<dbReference type="CDD" id="cd00082">
    <property type="entry name" value="HisKA"/>
    <property type="match status" value="1"/>
</dbReference>
<comment type="catalytic activity">
    <reaction evidence="1">
        <text>ATP + protein L-histidine = ADP + protein N-phospho-L-histidine.</text>
        <dbReference type="EC" id="2.7.13.3"/>
    </reaction>
</comment>
<dbReference type="InterPro" id="IPR003594">
    <property type="entry name" value="HATPase_dom"/>
</dbReference>
<dbReference type="SMART" id="SM00387">
    <property type="entry name" value="HATPase_c"/>
    <property type="match status" value="1"/>
</dbReference>
<dbReference type="InterPro" id="IPR004358">
    <property type="entry name" value="Sig_transdc_His_kin-like_C"/>
</dbReference>
<feature type="domain" description="Histidine kinase" evidence="5">
    <location>
        <begin position="259"/>
        <end position="478"/>
    </location>
</feature>
<reference evidence="6 7" key="1">
    <citation type="submission" date="2022-10" db="EMBL/GenBank/DDBJ databases">
        <title>Chitinophaga nivalis PC15 sp. nov., isolated from Pyeongchang county, South Korea.</title>
        <authorList>
            <person name="Trinh H.N."/>
        </authorList>
    </citation>
    <scope>NUCLEOTIDE SEQUENCE [LARGE SCALE GENOMIC DNA]</scope>
    <source>
        <strain evidence="6 7">PC14</strain>
    </source>
</reference>
<evidence type="ECO:0000259" key="5">
    <source>
        <dbReference type="PROSITE" id="PS50109"/>
    </source>
</evidence>
<keyword evidence="4" id="KW-1133">Transmembrane helix</keyword>
<dbReference type="PROSITE" id="PS50109">
    <property type="entry name" value="HIS_KIN"/>
    <property type="match status" value="1"/>
</dbReference>
<dbReference type="Pfam" id="PF00512">
    <property type="entry name" value="HisKA"/>
    <property type="match status" value="1"/>
</dbReference>
<gene>
    <name evidence="6" type="ORF">OL497_11335</name>
</gene>
<dbReference type="Pfam" id="PF02518">
    <property type="entry name" value="HATPase_c"/>
    <property type="match status" value="1"/>
</dbReference>
<dbReference type="GO" id="GO:0016301">
    <property type="term" value="F:kinase activity"/>
    <property type="evidence" value="ECO:0007669"/>
    <property type="project" value="UniProtKB-KW"/>
</dbReference>
<sequence>MRYKLSIPVTTILIVLTIVVITTFQGYWLYKNYQEEKRLFNARTHLLFRETIYRLQAAQLNLGANINIRIEDREDVLSISNVLEENLRDTADARRKTGTRTMIFTTHLPGKDSLTALPPNARNIPEKQVRAFLANVDSLRSTIKIPQIADQYRKVLEKEKIYAAFQIRMLPLPPIQPATPPFLPADDPATNMVRIGFTNPVGYQVIFANTTWYLLQRISLSILISVLLLGVTILSFLLLYRNLKQQRKLTQLKNDFISNMTHELKTPIATVSVAIEALRSFDALEDPERTSEYLEISANEMQRLGLLVDKVLKLSMFENQEITLNREMFDLAHLTRQVMLSMKLQFEKKQAVTLLETNGENFMLSADKLHISSVLYNLLDNALKYSGNAPRLQVQLLQQDPYLEIRITDNGIGIPGEYQHRIFEKFFRIPSGNKHNTKGYGLGLSYVSHIVAQHMGGITVESEPGKGSTFFVRLPGLAQADLPDYQEDYTGQLKTGTI</sequence>
<dbReference type="Gene3D" id="3.30.565.10">
    <property type="entry name" value="Histidine kinase-like ATPase, C-terminal domain"/>
    <property type="match status" value="1"/>
</dbReference>
<comment type="caution">
    <text evidence="6">The sequence shown here is derived from an EMBL/GenBank/DDBJ whole genome shotgun (WGS) entry which is preliminary data.</text>
</comment>
<keyword evidence="6" id="KW-0418">Kinase</keyword>
<dbReference type="InterPro" id="IPR036097">
    <property type="entry name" value="HisK_dim/P_sf"/>
</dbReference>
<dbReference type="RefSeq" id="WP_264730148.1">
    <property type="nucleotide sequence ID" value="NZ_JAPDNR010000001.1"/>
</dbReference>
<dbReference type="EMBL" id="JAPDNS010000001">
    <property type="protein sequence ID" value="MCW3484490.1"/>
    <property type="molecule type" value="Genomic_DNA"/>
</dbReference>
<dbReference type="Gene3D" id="1.10.287.130">
    <property type="match status" value="1"/>
</dbReference>
<evidence type="ECO:0000256" key="1">
    <source>
        <dbReference type="ARBA" id="ARBA00000085"/>
    </source>
</evidence>
<evidence type="ECO:0000313" key="6">
    <source>
        <dbReference type="EMBL" id="MCW3484490.1"/>
    </source>
</evidence>
<feature type="transmembrane region" description="Helical" evidence="4">
    <location>
        <begin position="12"/>
        <end position="30"/>
    </location>
</feature>
<evidence type="ECO:0000313" key="7">
    <source>
        <dbReference type="Proteomes" id="UP001207742"/>
    </source>
</evidence>
<dbReference type="PANTHER" id="PTHR43547">
    <property type="entry name" value="TWO-COMPONENT HISTIDINE KINASE"/>
    <property type="match status" value="1"/>
</dbReference>
<dbReference type="EC" id="2.7.13.3" evidence="2"/>
<dbReference type="InterPro" id="IPR003661">
    <property type="entry name" value="HisK_dim/P_dom"/>
</dbReference>
<keyword evidence="7" id="KW-1185">Reference proteome</keyword>
<feature type="transmembrane region" description="Helical" evidence="4">
    <location>
        <begin position="218"/>
        <end position="240"/>
    </location>
</feature>
<dbReference type="SMART" id="SM00388">
    <property type="entry name" value="HisKA"/>
    <property type="match status" value="1"/>
</dbReference>
<dbReference type="CDD" id="cd00075">
    <property type="entry name" value="HATPase"/>
    <property type="match status" value="1"/>
</dbReference>